<evidence type="ECO:0000313" key="3">
    <source>
        <dbReference type="Proteomes" id="UP000660885"/>
    </source>
</evidence>
<evidence type="ECO:0000256" key="1">
    <source>
        <dbReference type="SAM" id="MobiDB-lite"/>
    </source>
</evidence>
<name>A0ABS1U7Y1_9PROT</name>
<protein>
    <submittedName>
        <fullName evidence="2">Uncharacterized protein</fullName>
    </submittedName>
</protein>
<dbReference type="RefSeq" id="WP_202832636.1">
    <property type="nucleotide sequence ID" value="NZ_JAETWB010000006.1"/>
</dbReference>
<comment type="caution">
    <text evidence="2">The sequence shown here is derived from an EMBL/GenBank/DDBJ whole genome shotgun (WGS) entry which is preliminary data.</text>
</comment>
<reference evidence="2 3" key="1">
    <citation type="submission" date="2021-01" db="EMBL/GenBank/DDBJ databases">
        <title>Belnapia mucosa sp. nov. and Belnapia arida sp. nov., isolated from the Tabernas Desert (Almeria, Spain).</title>
        <authorList>
            <person name="Molina-Menor E."/>
            <person name="Vidal-Verdu A."/>
            <person name="Calonge A."/>
            <person name="Satari L."/>
            <person name="Pereto J."/>
            <person name="Porcar M."/>
        </authorList>
    </citation>
    <scope>NUCLEOTIDE SEQUENCE [LARGE SCALE GENOMIC DNA]</scope>
    <source>
        <strain evidence="2 3">T18</strain>
    </source>
</reference>
<proteinExistence type="predicted"/>
<feature type="region of interest" description="Disordered" evidence="1">
    <location>
        <begin position="1"/>
        <end position="23"/>
    </location>
</feature>
<accession>A0ABS1U7Y1</accession>
<dbReference type="EMBL" id="JAETWB010000006">
    <property type="protein sequence ID" value="MBL6079406.1"/>
    <property type="molecule type" value="Genomic_DNA"/>
</dbReference>
<dbReference type="Proteomes" id="UP000660885">
    <property type="component" value="Unassembled WGS sequence"/>
</dbReference>
<evidence type="ECO:0000313" key="2">
    <source>
        <dbReference type="EMBL" id="MBL6079406.1"/>
    </source>
</evidence>
<gene>
    <name evidence="2" type="ORF">JMJ56_15410</name>
</gene>
<sequence length="68" mass="7153">MVQPGARAGRPRGVDGQHPGLQPRCLGQERLGWMMAGKAMAAVQAGTFGGKRPRRVVEGEGRPMGMGP</sequence>
<organism evidence="2 3">
    <name type="scientific">Belnapia arida</name>
    <dbReference type="NCBI Taxonomy" id="2804533"/>
    <lineage>
        <taxon>Bacteria</taxon>
        <taxon>Pseudomonadati</taxon>
        <taxon>Pseudomonadota</taxon>
        <taxon>Alphaproteobacteria</taxon>
        <taxon>Acetobacterales</taxon>
        <taxon>Roseomonadaceae</taxon>
        <taxon>Belnapia</taxon>
    </lineage>
</organism>
<keyword evidence="3" id="KW-1185">Reference proteome</keyword>